<keyword evidence="1" id="KW-0732">Signal</keyword>
<evidence type="ECO:0000256" key="1">
    <source>
        <dbReference type="SAM" id="SignalP"/>
    </source>
</evidence>
<proteinExistence type="predicted"/>
<sequence length="74" mass="8330">MKKWIYIVLVLSIAGIGGFSVHAASSAHEKHLNVSRMNVDDEFKDTDGNKRIRHLSITENGQIKDKLRNPPLMS</sequence>
<feature type="chain" id="PRO_5002231680" evidence="1">
    <location>
        <begin position="24"/>
        <end position="74"/>
    </location>
</feature>
<name>A0A0D1JF96_BACIU</name>
<comment type="caution">
    <text evidence="2">The sequence shown here is derived from an EMBL/GenBank/DDBJ whole genome shotgun (WGS) entry which is preliminary data.</text>
</comment>
<dbReference type="AlphaFoldDB" id="A0A0D1JF96"/>
<accession>A0A0D1JF96</accession>
<evidence type="ECO:0000313" key="3">
    <source>
        <dbReference type="Proteomes" id="UP000032247"/>
    </source>
</evidence>
<protein>
    <submittedName>
        <fullName evidence="2">Uncharacterized protein</fullName>
    </submittedName>
</protein>
<feature type="signal peptide" evidence="1">
    <location>
        <begin position="1"/>
        <end position="23"/>
    </location>
</feature>
<dbReference type="PATRIC" id="fig|1423.173.peg.3198"/>
<dbReference type="Proteomes" id="UP000032247">
    <property type="component" value="Unassembled WGS sequence"/>
</dbReference>
<organism evidence="2 3">
    <name type="scientific">Bacillus subtilis</name>
    <dbReference type="NCBI Taxonomy" id="1423"/>
    <lineage>
        <taxon>Bacteria</taxon>
        <taxon>Bacillati</taxon>
        <taxon>Bacillota</taxon>
        <taxon>Bacilli</taxon>
        <taxon>Bacillales</taxon>
        <taxon>Bacillaceae</taxon>
        <taxon>Bacillus</taxon>
    </lineage>
</organism>
<evidence type="ECO:0000313" key="2">
    <source>
        <dbReference type="EMBL" id="KIU11084.1"/>
    </source>
</evidence>
<gene>
    <name evidence="2" type="ORF">SC09_Contig25orf01041</name>
</gene>
<dbReference type="EMBL" id="JXBC01000004">
    <property type="protein sequence ID" value="KIU11084.1"/>
    <property type="molecule type" value="Genomic_DNA"/>
</dbReference>
<reference evidence="2 3" key="1">
    <citation type="submission" date="2014-12" db="EMBL/GenBank/DDBJ databases">
        <title>Comparative genome analysis of Bacillus coagulans HM-08, Clostridium butyricum HM-68, Bacillus subtilis HM-66 and Bacillus licheniformis BL-09.</title>
        <authorList>
            <person name="Zhang H."/>
        </authorList>
    </citation>
    <scope>NUCLEOTIDE SEQUENCE [LARGE SCALE GENOMIC DNA]</scope>
    <source>
        <strain evidence="2 3">HM-66</strain>
    </source>
</reference>